<dbReference type="Proteomes" id="UP000000969">
    <property type="component" value="Segment"/>
</dbReference>
<name>Q45PU4_9CAUD</name>
<keyword evidence="2" id="KW-1185">Reference proteome</keyword>
<sequence length="98" mass="11140">MNLKAIFNLPAKALIKQLLALLLASLSSYNAELFTFRKVTCGFVAMALTCACYQNSIPVFRGKPYFLHYLRCHCSRCLNLFIHGFKLGFSVILNTIFR</sequence>
<gene>
    <name evidence="1" type="ORF">JK_71</name>
</gene>
<reference evidence="1 2" key="1">
    <citation type="submission" date="2005-07" db="EMBL/GenBank/DDBJ databases">
        <title>Bacteriophage JK06 is a highly specific type for pathogenic E. coli O157:H7.</title>
        <authorList>
            <person name="Kagan J."/>
            <person name="Kuhn J."/>
        </authorList>
    </citation>
    <scope>NUCLEOTIDE SEQUENCE [LARGE SCALE GENOMIC DNA]</scope>
</reference>
<dbReference type="GeneID" id="3562348"/>
<organism evidence="1 2">
    <name type="scientific">Escherichia phage Jk06</name>
    <dbReference type="NCBI Taxonomy" id="2886922"/>
    <lineage>
        <taxon>Viruses</taxon>
        <taxon>Duplodnaviria</taxon>
        <taxon>Heunggongvirae</taxon>
        <taxon>Uroviricota</taxon>
        <taxon>Caudoviricetes</taxon>
        <taxon>Drexlerviridae</taxon>
        <taxon>Rogunavirinae</taxon>
        <taxon>Rogunavirus</taxon>
        <taxon>Rogunavirus Jk06</taxon>
    </lineage>
</organism>
<dbReference type="EMBL" id="DQ121662">
    <property type="protein sequence ID" value="AAZ29321.1"/>
    <property type="molecule type" value="Genomic_DNA"/>
</dbReference>
<proteinExistence type="predicted"/>
<protein>
    <submittedName>
        <fullName evidence="1">JK_71P</fullName>
    </submittedName>
</protein>
<accession>Q45PU4</accession>
<evidence type="ECO:0000313" key="2">
    <source>
        <dbReference type="Proteomes" id="UP000000969"/>
    </source>
</evidence>
<evidence type="ECO:0000313" key="1">
    <source>
        <dbReference type="EMBL" id="AAZ29321.1"/>
    </source>
</evidence>
<dbReference type="KEGG" id="vg:3562348"/>
<dbReference type="RefSeq" id="YP_277512.1">
    <property type="nucleotide sequence ID" value="NC_007291.1"/>
</dbReference>